<evidence type="ECO:0000256" key="1">
    <source>
        <dbReference type="SAM" id="Phobius"/>
    </source>
</evidence>
<evidence type="ECO:0000313" key="3">
    <source>
        <dbReference type="EMBL" id="VAW98606.1"/>
    </source>
</evidence>
<organism evidence="3">
    <name type="scientific">hydrothermal vent metagenome</name>
    <dbReference type="NCBI Taxonomy" id="652676"/>
    <lineage>
        <taxon>unclassified sequences</taxon>
        <taxon>metagenomes</taxon>
        <taxon>ecological metagenomes</taxon>
    </lineage>
</organism>
<dbReference type="InterPro" id="IPR057699">
    <property type="entry name" value="DUF7939"/>
</dbReference>
<dbReference type="AlphaFoldDB" id="A0A3B1B0L3"/>
<dbReference type="PANTHER" id="PTHR40940">
    <property type="entry name" value="PROTEIN BATD-RELATED"/>
    <property type="match status" value="1"/>
</dbReference>
<accession>A0A3B1B0L3</accession>
<evidence type="ECO:0000259" key="2">
    <source>
        <dbReference type="Pfam" id="PF25607"/>
    </source>
</evidence>
<keyword evidence="1" id="KW-0472">Membrane</keyword>
<name>A0A3B1B0L3_9ZZZZ</name>
<dbReference type="InterPro" id="IPR025738">
    <property type="entry name" value="BatD"/>
</dbReference>
<dbReference type="PANTHER" id="PTHR40940:SF1">
    <property type="entry name" value="PROTEIN BATD"/>
    <property type="match status" value="1"/>
</dbReference>
<dbReference type="Pfam" id="PF13584">
    <property type="entry name" value="BatD"/>
    <property type="match status" value="1"/>
</dbReference>
<feature type="transmembrane region" description="Helical" evidence="1">
    <location>
        <begin position="442"/>
        <end position="462"/>
    </location>
</feature>
<sequence length="588" mass="65657">MVNYFYKLLSTVLTLILTMSIVSAAQIRASVDRNPIPLGESFRLIIEASGTVDADPDFTELEKTFRILSTGQSSNFSLINGSIKRNKTWTMVLIAENAGAFTIPAINFGKDTSNAVVIKIVDNTSARSTEKNPEIYLEVNVEPKSVYVQQQFIYSIKLFRRIRLGRASISEPVSEKNQAIISKLGDDTDKQVLVDGISYSVLERRYAIFPQKSGELKLAPVIFETQIANRNRRQSFFNMDPFNAQGTTKRLKSKAVSLQIKTIPTEFSKKYPNAAWLPVDDLRINDSWSGDINAFTSGEPMTRTINLVAQNLSAAQLPDIKIETATNMKTYPDVPVVTEHSNGKGLVASKQFKTALLPTGIGNQTLAKIVIPWWNVNTNKIQESILPAATVKVIASDNQTTQDKSKAEELLVTPALNDEAKFNNNSVKEVESTQTDSSQSNLWMIFATVFAILWLATLYLLLSLRAKSRNESVTTDSQVTSKKISTTEIKKSCLENNAKDTSQKLLHWANAQLTKEKLTSLSMLRCYSKDDLSQALLVLEQKLYSKQSEQWDGSHFWSIFNAQPPVLTARKLHKNTSPKLASLYAKYD</sequence>
<reference evidence="3" key="1">
    <citation type="submission" date="2018-06" db="EMBL/GenBank/DDBJ databases">
        <authorList>
            <person name="Zhirakovskaya E."/>
        </authorList>
    </citation>
    <scope>NUCLEOTIDE SEQUENCE</scope>
</reference>
<feature type="domain" description="DUF7939" evidence="2">
    <location>
        <begin position="487"/>
        <end position="563"/>
    </location>
</feature>
<keyword evidence="1" id="KW-0812">Transmembrane</keyword>
<keyword evidence="1" id="KW-1133">Transmembrane helix</keyword>
<protein>
    <submittedName>
        <fullName evidence="3">BatD</fullName>
    </submittedName>
</protein>
<dbReference type="Pfam" id="PF25607">
    <property type="entry name" value="DUF7939"/>
    <property type="match status" value="1"/>
</dbReference>
<proteinExistence type="predicted"/>
<gene>
    <name evidence="3" type="ORF">MNBD_GAMMA22-1582</name>
</gene>
<dbReference type="EMBL" id="UOFS01000038">
    <property type="protein sequence ID" value="VAW98606.1"/>
    <property type="molecule type" value="Genomic_DNA"/>
</dbReference>